<feature type="compositionally biased region" description="Polar residues" evidence="1">
    <location>
        <begin position="1"/>
        <end position="16"/>
    </location>
</feature>
<accession>A0A6J5LU08</accession>
<evidence type="ECO:0000256" key="1">
    <source>
        <dbReference type="SAM" id="MobiDB-lite"/>
    </source>
</evidence>
<dbReference type="EMBL" id="LR796341">
    <property type="protein sequence ID" value="CAB4137948.1"/>
    <property type="molecule type" value="Genomic_DNA"/>
</dbReference>
<gene>
    <name evidence="2" type="ORF">UFOVP328_148</name>
</gene>
<feature type="compositionally biased region" description="Basic and acidic residues" evidence="1">
    <location>
        <begin position="17"/>
        <end position="30"/>
    </location>
</feature>
<protein>
    <submittedName>
        <fullName evidence="2">Uncharacterized protein</fullName>
    </submittedName>
</protein>
<organism evidence="2">
    <name type="scientific">uncultured Caudovirales phage</name>
    <dbReference type="NCBI Taxonomy" id="2100421"/>
    <lineage>
        <taxon>Viruses</taxon>
        <taxon>Duplodnaviria</taxon>
        <taxon>Heunggongvirae</taxon>
        <taxon>Uroviricota</taxon>
        <taxon>Caudoviricetes</taxon>
        <taxon>Peduoviridae</taxon>
        <taxon>Maltschvirus</taxon>
        <taxon>Maltschvirus maltsch</taxon>
    </lineage>
</organism>
<name>A0A6J5LU08_9CAUD</name>
<reference evidence="2" key="1">
    <citation type="submission" date="2020-04" db="EMBL/GenBank/DDBJ databases">
        <authorList>
            <person name="Chiriac C."/>
            <person name="Salcher M."/>
            <person name="Ghai R."/>
            <person name="Kavagutti S V."/>
        </authorList>
    </citation>
    <scope>NUCLEOTIDE SEQUENCE</scope>
</reference>
<proteinExistence type="predicted"/>
<feature type="region of interest" description="Disordered" evidence="1">
    <location>
        <begin position="1"/>
        <end position="49"/>
    </location>
</feature>
<sequence>MSQSQPQQSNTRLTELNQEKHRDFTAEQKQKIIAKGNPKIDNNVIKGYN</sequence>
<evidence type="ECO:0000313" key="2">
    <source>
        <dbReference type="EMBL" id="CAB4137948.1"/>
    </source>
</evidence>